<keyword evidence="1 2" id="KW-0378">Hydrolase</keyword>
<dbReference type="PANTHER" id="PTHR35561:SF1">
    <property type="entry name" value="RNA 2',3'-CYCLIC PHOSPHODIESTERASE"/>
    <property type="match status" value="1"/>
</dbReference>
<feature type="short sequence motif" description="HXTX 2" evidence="2">
    <location>
        <begin position="119"/>
        <end position="122"/>
    </location>
</feature>
<name>A3K2S8_SAGS3</name>
<comment type="similarity">
    <text evidence="2">Belongs to the 2H phosphoesterase superfamily. ThpR family.</text>
</comment>
<dbReference type="GO" id="GO:0016874">
    <property type="term" value="F:ligase activity"/>
    <property type="evidence" value="ECO:0007669"/>
    <property type="project" value="UniProtKB-KW"/>
</dbReference>
<gene>
    <name evidence="3" type="ORF">SSE37_16783</name>
</gene>
<dbReference type="EC" id="3.1.4.58" evidence="2"/>
<comment type="caution">
    <text evidence="3">The sequence shown here is derived from an EMBL/GenBank/DDBJ whole genome shotgun (WGS) entry which is preliminary data.</text>
</comment>
<proteinExistence type="inferred from homology"/>
<dbReference type="GO" id="GO:0008664">
    <property type="term" value="F:RNA 2',3'-cyclic 3'-phosphodiesterase activity"/>
    <property type="evidence" value="ECO:0007669"/>
    <property type="project" value="UniProtKB-EC"/>
</dbReference>
<feature type="active site" description="Proton acceptor" evidence="2">
    <location>
        <position position="119"/>
    </location>
</feature>
<dbReference type="InterPro" id="IPR004175">
    <property type="entry name" value="RNA_CPDase"/>
</dbReference>
<dbReference type="GO" id="GO:0004113">
    <property type="term" value="F:2',3'-cyclic-nucleotide 3'-phosphodiesterase activity"/>
    <property type="evidence" value="ECO:0007669"/>
    <property type="project" value="InterPro"/>
</dbReference>
<dbReference type="Pfam" id="PF13563">
    <property type="entry name" value="2_5_RNA_ligase2"/>
    <property type="match status" value="1"/>
</dbReference>
<dbReference type="SUPFAM" id="SSF55144">
    <property type="entry name" value="LigT-like"/>
    <property type="match status" value="1"/>
</dbReference>
<protein>
    <recommendedName>
        <fullName evidence="2">RNA 2',3'-cyclic phosphodiesterase</fullName>
        <shortName evidence="2">RNA 2',3'-CPDase</shortName>
        <ecNumber evidence="2">3.1.4.58</ecNumber>
    </recommendedName>
</protein>
<dbReference type="eggNOG" id="COG1514">
    <property type="taxonomic scope" value="Bacteria"/>
</dbReference>
<evidence type="ECO:0000313" key="3">
    <source>
        <dbReference type="EMBL" id="EBA08487.1"/>
    </source>
</evidence>
<reference evidence="3 4" key="1">
    <citation type="submission" date="2006-06" db="EMBL/GenBank/DDBJ databases">
        <authorList>
            <person name="Moran M.A."/>
            <person name="Ferriera S."/>
            <person name="Johnson J."/>
            <person name="Kravitz S."/>
            <person name="Beeson K."/>
            <person name="Sutton G."/>
            <person name="Rogers Y.-H."/>
            <person name="Friedman R."/>
            <person name="Frazier M."/>
            <person name="Venter J.C."/>
        </authorList>
    </citation>
    <scope>NUCLEOTIDE SEQUENCE [LARGE SCALE GENOMIC DNA]</scope>
    <source>
        <strain evidence="3 4">E-37</strain>
    </source>
</reference>
<sequence length="175" mass="18441">MRLFIALSLPPDARGPLTALQERLPVGRPVPEENLHLTLAFLGDQPDEAVEALHDALSTLRAPAVPLTLSGAALFGGKSGQAVGLEADGGKALTEMFDRVRSRLRSAGVRVERRRFRPHVTLARLKGGADASGALSVLAGASIGPVVATSFGLFRSHLNRDGAIYEALSVYALVL</sequence>
<dbReference type="InterPro" id="IPR009097">
    <property type="entry name" value="Cyclic_Pdiesterase"/>
</dbReference>
<dbReference type="RefSeq" id="WP_005858395.1">
    <property type="nucleotide sequence ID" value="NZ_AAYA01000005.1"/>
</dbReference>
<dbReference type="AlphaFoldDB" id="A3K2S8"/>
<dbReference type="OrthoDB" id="9793819at2"/>
<accession>A3K2S8</accession>
<comment type="catalytic activity">
    <reaction evidence="2">
        <text>a 3'-end 2',3'-cyclophospho-ribonucleotide-RNA + H2O = a 3'-end 2'-phospho-ribonucleotide-RNA + H(+)</text>
        <dbReference type="Rhea" id="RHEA:11828"/>
        <dbReference type="Rhea" id="RHEA-COMP:10464"/>
        <dbReference type="Rhea" id="RHEA-COMP:17353"/>
        <dbReference type="ChEBI" id="CHEBI:15377"/>
        <dbReference type="ChEBI" id="CHEBI:15378"/>
        <dbReference type="ChEBI" id="CHEBI:83064"/>
        <dbReference type="ChEBI" id="CHEBI:173113"/>
        <dbReference type="EC" id="3.1.4.58"/>
    </reaction>
</comment>
<dbReference type="NCBIfam" id="TIGR02258">
    <property type="entry name" value="2_5_ligase"/>
    <property type="match status" value="1"/>
</dbReference>
<dbReference type="EMBL" id="AAYA01000005">
    <property type="protein sequence ID" value="EBA08487.1"/>
    <property type="molecule type" value="Genomic_DNA"/>
</dbReference>
<comment type="function">
    <text evidence="2">Hydrolyzes RNA 2',3'-cyclic phosphodiester to an RNA 2'-phosphomonoester.</text>
</comment>
<feature type="active site" description="Proton donor" evidence="2">
    <location>
        <position position="36"/>
    </location>
</feature>
<feature type="short sequence motif" description="HXTX 1" evidence="2">
    <location>
        <begin position="36"/>
        <end position="39"/>
    </location>
</feature>
<dbReference type="Proteomes" id="UP000005713">
    <property type="component" value="Unassembled WGS sequence"/>
</dbReference>
<organism evidence="3 4">
    <name type="scientific">Sagittula stellata (strain ATCC 700073 / DSM 11524 / E-37)</name>
    <dbReference type="NCBI Taxonomy" id="388399"/>
    <lineage>
        <taxon>Bacteria</taxon>
        <taxon>Pseudomonadati</taxon>
        <taxon>Pseudomonadota</taxon>
        <taxon>Alphaproteobacteria</taxon>
        <taxon>Rhodobacterales</taxon>
        <taxon>Roseobacteraceae</taxon>
        <taxon>Sagittula</taxon>
    </lineage>
</organism>
<keyword evidence="3" id="KW-0436">Ligase</keyword>
<evidence type="ECO:0000256" key="2">
    <source>
        <dbReference type="HAMAP-Rule" id="MF_01940"/>
    </source>
</evidence>
<dbReference type="HAMAP" id="MF_01940">
    <property type="entry name" value="RNA_CPDase"/>
    <property type="match status" value="1"/>
</dbReference>
<keyword evidence="4" id="KW-1185">Reference proteome</keyword>
<evidence type="ECO:0000256" key="1">
    <source>
        <dbReference type="ARBA" id="ARBA00022801"/>
    </source>
</evidence>
<evidence type="ECO:0000313" key="4">
    <source>
        <dbReference type="Proteomes" id="UP000005713"/>
    </source>
</evidence>
<dbReference type="PANTHER" id="PTHR35561">
    <property type="entry name" value="RNA 2',3'-CYCLIC PHOSPHODIESTERASE"/>
    <property type="match status" value="1"/>
</dbReference>
<dbReference type="Gene3D" id="3.90.1140.10">
    <property type="entry name" value="Cyclic phosphodiesterase"/>
    <property type="match status" value="1"/>
</dbReference>